<sequence>MLGILSDLIEPHVVELRWADDYGQYHGGFRVKSDPRMVLGLSTSLVKMKTDTFKDAPEILKTYQSDVLYTPPSVWEEP</sequence>
<name>A0ABW1ZSF6_9DEIO</name>
<accession>A0ABW1ZSF6</accession>
<comment type="caution">
    <text evidence="1">The sequence shown here is derived from an EMBL/GenBank/DDBJ whole genome shotgun (WGS) entry which is preliminary data.</text>
</comment>
<evidence type="ECO:0000313" key="2">
    <source>
        <dbReference type="Proteomes" id="UP001596317"/>
    </source>
</evidence>
<evidence type="ECO:0000313" key="1">
    <source>
        <dbReference type="EMBL" id="MFC6662689.1"/>
    </source>
</evidence>
<dbReference type="EMBL" id="JBHSWB010000002">
    <property type="protein sequence ID" value="MFC6662689.1"/>
    <property type="molecule type" value="Genomic_DNA"/>
</dbReference>
<reference evidence="2" key="1">
    <citation type="journal article" date="2019" name="Int. J. Syst. Evol. Microbiol.">
        <title>The Global Catalogue of Microorganisms (GCM) 10K type strain sequencing project: providing services to taxonomists for standard genome sequencing and annotation.</title>
        <authorList>
            <consortium name="The Broad Institute Genomics Platform"/>
            <consortium name="The Broad Institute Genome Sequencing Center for Infectious Disease"/>
            <person name="Wu L."/>
            <person name="Ma J."/>
        </authorList>
    </citation>
    <scope>NUCLEOTIDE SEQUENCE [LARGE SCALE GENOMIC DNA]</scope>
    <source>
        <strain evidence="2">CCUG 63830</strain>
    </source>
</reference>
<dbReference type="Proteomes" id="UP001596317">
    <property type="component" value="Unassembled WGS sequence"/>
</dbReference>
<dbReference type="RefSeq" id="WP_380058655.1">
    <property type="nucleotide sequence ID" value="NZ_JBHSWB010000002.1"/>
</dbReference>
<keyword evidence="2" id="KW-1185">Reference proteome</keyword>
<protein>
    <submittedName>
        <fullName evidence="1">Uncharacterized protein</fullName>
    </submittedName>
</protein>
<gene>
    <name evidence="1" type="ORF">ACFP90_21800</name>
</gene>
<organism evidence="1 2">
    <name type="scientific">Deinococcus multiflagellatus</name>
    <dbReference type="NCBI Taxonomy" id="1656887"/>
    <lineage>
        <taxon>Bacteria</taxon>
        <taxon>Thermotogati</taxon>
        <taxon>Deinococcota</taxon>
        <taxon>Deinococci</taxon>
        <taxon>Deinococcales</taxon>
        <taxon>Deinococcaceae</taxon>
        <taxon>Deinococcus</taxon>
    </lineage>
</organism>
<proteinExistence type="predicted"/>